<feature type="transmembrane region" description="Helical" evidence="1">
    <location>
        <begin position="249"/>
        <end position="271"/>
    </location>
</feature>
<feature type="transmembrane region" description="Helical" evidence="1">
    <location>
        <begin position="48"/>
        <end position="67"/>
    </location>
</feature>
<keyword evidence="1" id="KW-0812">Transmembrane</keyword>
<protein>
    <submittedName>
        <fullName evidence="2">Uncharacterized protein</fullName>
    </submittedName>
</protein>
<gene>
    <name evidence="2" type="ORF">A3Q56_01376</name>
</gene>
<keyword evidence="1" id="KW-0472">Membrane</keyword>
<feature type="transmembrane region" description="Helical" evidence="1">
    <location>
        <begin position="82"/>
        <end position="103"/>
    </location>
</feature>
<feature type="transmembrane region" description="Helical" evidence="1">
    <location>
        <begin position="12"/>
        <end position="36"/>
    </location>
</feature>
<organism evidence="2 3">
    <name type="scientific">Intoshia linei</name>
    <dbReference type="NCBI Taxonomy" id="1819745"/>
    <lineage>
        <taxon>Eukaryota</taxon>
        <taxon>Metazoa</taxon>
        <taxon>Spiralia</taxon>
        <taxon>Lophotrochozoa</taxon>
        <taxon>Mesozoa</taxon>
        <taxon>Orthonectida</taxon>
        <taxon>Rhopaluridae</taxon>
        <taxon>Intoshia</taxon>
    </lineage>
</organism>
<proteinExistence type="predicted"/>
<reference evidence="2 3" key="1">
    <citation type="submission" date="2016-04" db="EMBL/GenBank/DDBJ databases">
        <title>The genome of Intoshia linei affirms orthonectids as highly simplified spiralians.</title>
        <authorList>
            <person name="Mikhailov K.V."/>
            <person name="Slusarev G.S."/>
            <person name="Nikitin M.A."/>
            <person name="Logacheva M.D."/>
            <person name="Penin A."/>
            <person name="Aleoshin V."/>
            <person name="Panchin Y.V."/>
        </authorList>
    </citation>
    <scope>NUCLEOTIDE SEQUENCE [LARGE SCALE GENOMIC DNA]</scope>
    <source>
        <strain evidence="2">Intl2013</strain>
        <tissue evidence="2">Whole animal</tissue>
    </source>
</reference>
<name>A0A177B994_9BILA</name>
<sequence length="324" mass="37388">MIHSEETTGEMIYQYVVMAVVLTCIGLCILSINNIFKGIINEKTLISLYYINIVICFFFQTMMLGILEMNAVNKNMFEVTNAAYAVIFFVLSALSKNITYILIHSIIVRCAYSWNNGWKISLRQVCFGQFMCFSVAGVLSGILYYNSSSYRSKYIIKFYNNAYITGYDSLFTTILPIFVIITTQLYYGKSMKSKTHSIQHRKVKVSNNIHITCLYIVITNIVTNTFIIIYRNVMEYVDYSNEVKNEYLIQILFFLNFLLITVFTALIPFGYKRHSSIVTATSTISDNLPPTIPNSNSTESFSDCPTYESCVDQKYYFNFEQFDM</sequence>
<evidence type="ECO:0000313" key="2">
    <source>
        <dbReference type="EMBL" id="OAF70869.1"/>
    </source>
</evidence>
<feature type="transmembrane region" description="Helical" evidence="1">
    <location>
        <begin position="165"/>
        <end position="187"/>
    </location>
</feature>
<feature type="transmembrane region" description="Helical" evidence="1">
    <location>
        <begin position="124"/>
        <end position="145"/>
    </location>
</feature>
<dbReference type="EMBL" id="LWCA01000103">
    <property type="protein sequence ID" value="OAF70869.1"/>
    <property type="molecule type" value="Genomic_DNA"/>
</dbReference>
<evidence type="ECO:0000256" key="1">
    <source>
        <dbReference type="SAM" id="Phobius"/>
    </source>
</evidence>
<accession>A0A177B994</accession>
<dbReference type="Proteomes" id="UP000078046">
    <property type="component" value="Unassembled WGS sequence"/>
</dbReference>
<dbReference type="AlphaFoldDB" id="A0A177B994"/>
<keyword evidence="3" id="KW-1185">Reference proteome</keyword>
<keyword evidence="1" id="KW-1133">Transmembrane helix</keyword>
<comment type="caution">
    <text evidence="2">The sequence shown here is derived from an EMBL/GenBank/DDBJ whole genome shotgun (WGS) entry which is preliminary data.</text>
</comment>
<feature type="transmembrane region" description="Helical" evidence="1">
    <location>
        <begin position="208"/>
        <end position="229"/>
    </location>
</feature>
<evidence type="ECO:0000313" key="3">
    <source>
        <dbReference type="Proteomes" id="UP000078046"/>
    </source>
</evidence>